<dbReference type="Gene3D" id="1.10.260.40">
    <property type="entry name" value="lambda repressor-like DNA-binding domains"/>
    <property type="match status" value="1"/>
</dbReference>
<dbReference type="KEGG" id="nsm:JO391_18105"/>
<sequence length="257" mass="29155">MTKDNLTENLRFLTGYAPSVKEICAKAGVNRTQFHRYLAGGSMPSLRSLRRICDYFGVEDHEVMLDHDRFRELIRLRPPRLGHAPDPYGEALTRLNTGDAVPRVSMGFYHLIFRPESEVDLYYRSLIRMRTEAGGIVIRQIERFPRPALALPRRMTYEGTAYTRHGKLFAQVQEIRYRRSAWFSVLSIGDFANPRILHGRAVGTEPEGTAGILSFPVVWLHLDEQLAVRAALGACGYFRAAEMNLAPEVANVLDSFA</sequence>
<dbReference type="Pfam" id="PF13560">
    <property type="entry name" value="HTH_31"/>
    <property type="match status" value="1"/>
</dbReference>
<keyword evidence="3" id="KW-1185">Reference proteome</keyword>
<proteinExistence type="predicted"/>
<dbReference type="GO" id="GO:0003677">
    <property type="term" value="F:DNA binding"/>
    <property type="evidence" value="ECO:0007669"/>
    <property type="project" value="InterPro"/>
</dbReference>
<dbReference type="PROSITE" id="PS50943">
    <property type="entry name" value="HTH_CROC1"/>
    <property type="match status" value="1"/>
</dbReference>
<evidence type="ECO:0000313" key="2">
    <source>
        <dbReference type="EMBL" id="QYZ69608.1"/>
    </source>
</evidence>
<evidence type="ECO:0000259" key="1">
    <source>
        <dbReference type="PROSITE" id="PS50943"/>
    </source>
</evidence>
<organism evidence="2 3">
    <name type="scientific">Neotabrizicola shimadae</name>
    <dbReference type="NCBI Taxonomy" id="2807096"/>
    <lineage>
        <taxon>Bacteria</taxon>
        <taxon>Pseudomonadati</taxon>
        <taxon>Pseudomonadota</taxon>
        <taxon>Alphaproteobacteria</taxon>
        <taxon>Rhodobacterales</taxon>
        <taxon>Paracoccaceae</taxon>
        <taxon>Neotabrizicola</taxon>
    </lineage>
</organism>
<dbReference type="Proteomes" id="UP000826300">
    <property type="component" value="Chromosome"/>
</dbReference>
<dbReference type="AlphaFoldDB" id="A0A8G0ZVU4"/>
<feature type="domain" description="HTH cro/C1-type" evidence="1">
    <location>
        <begin position="19"/>
        <end position="63"/>
    </location>
</feature>
<dbReference type="EMBL" id="CP069370">
    <property type="protein sequence ID" value="QYZ69608.1"/>
    <property type="molecule type" value="Genomic_DNA"/>
</dbReference>
<accession>A0A8G0ZVU4</accession>
<dbReference type="SUPFAM" id="SSF47413">
    <property type="entry name" value="lambda repressor-like DNA-binding domains"/>
    <property type="match status" value="1"/>
</dbReference>
<name>A0A8G0ZVU4_9RHOB</name>
<gene>
    <name evidence="2" type="ORF">JO391_18105</name>
</gene>
<evidence type="ECO:0000313" key="3">
    <source>
        <dbReference type="Proteomes" id="UP000826300"/>
    </source>
</evidence>
<dbReference type="CDD" id="cd00093">
    <property type="entry name" value="HTH_XRE"/>
    <property type="match status" value="1"/>
</dbReference>
<dbReference type="RefSeq" id="WP_220661826.1">
    <property type="nucleotide sequence ID" value="NZ_CP069370.1"/>
</dbReference>
<reference evidence="2" key="1">
    <citation type="submission" date="2021-02" db="EMBL/GenBank/DDBJ databases">
        <title>Rhodobacter shimadae sp. nov., an aerobic anoxygenic phototrophic bacterium isolated from a hot spring.</title>
        <authorList>
            <person name="Muramatsu S."/>
            <person name="Haruta S."/>
            <person name="Hirose S."/>
            <person name="Hanada S."/>
        </authorList>
    </citation>
    <scope>NUCLEOTIDE SEQUENCE</scope>
    <source>
        <strain evidence="2">N10</strain>
    </source>
</reference>
<protein>
    <submittedName>
        <fullName evidence="2">Helix-turn-helix transcriptional regulator</fullName>
    </submittedName>
</protein>
<dbReference type="InterPro" id="IPR001387">
    <property type="entry name" value="Cro/C1-type_HTH"/>
</dbReference>
<dbReference type="InterPro" id="IPR010982">
    <property type="entry name" value="Lambda_DNA-bd_dom_sf"/>
</dbReference>